<dbReference type="Proteomes" id="UP001164929">
    <property type="component" value="Chromosome 2"/>
</dbReference>
<dbReference type="AlphaFoldDB" id="A0AAD6RDH4"/>
<dbReference type="EMBL" id="JAQIZT010000002">
    <property type="protein sequence ID" value="KAJ7006746.1"/>
    <property type="molecule type" value="Genomic_DNA"/>
</dbReference>
<evidence type="ECO:0000313" key="1">
    <source>
        <dbReference type="EMBL" id="KAJ7006746.1"/>
    </source>
</evidence>
<protein>
    <submittedName>
        <fullName evidence="1">Uncharacterized protein</fullName>
    </submittedName>
</protein>
<name>A0AAD6RDH4_9ROSI</name>
<accession>A0AAD6RDH4</accession>
<sequence length="60" mass="6519">MGQPCQALNWKHISNCNSSMLEVQSLCTGIATEVLKLLLLGVTGLFEKETGHRATGFIDL</sequence>
<keyword evidence="2" id="KW-1185">Reference proteome</keyword>
<gene>
    <name evidence="1" type="ORF">NC653_005950</name>
</gene>
<proteinExistence type="predicted"/>
<comment type="caution">
    <text evidence="1">The sequence shown here is derived from an EMBL/GenBank/DDBJ whole genome shotgun (WGS) entry which is preliminary data.</text>
</comment>
<organism evidence="1 2">
    <name type="scientific">Populus alba x Populus x berolinensis</name>
    <dbReference type="NCBI Taxonomy" id="444605"/>
    <lineage>
        <taxon>Eukaryota</taxon>
        <taxon>Viridiplantae</taxon>
        <taxon>Streptophyta</taxon>
        <taxon>Embryophyta</taxon>
        <taxon>Tracheophyta</taxon>
        <taxon>Spermatophyta</taxon>
        <taxon>Magnoliopsida</taxon>
        <taxon>eudicotyledons</taxon>
        <taxon>Gunneridae</taxon>
        <taxon>Pentapetalae</taxon>
        <taxon>rosids</taxon>
        <taxon>fabids</taxon>
        <taxon>Malpighiales</taxon>
        <taxon>Salicaceae</taxon>
        <taxon>Saliceae</taxon>
        <taxon>Populus</taxon>
    </lineage>
</organism>
<evidence type="ECO:0000313" key="2">
    <source>
        <dbReference type="Proteomes" id="UP001164929"/>
    </source>
</evidence>
<reference evidence="1" key="1">
    <citation type="journal article" date="2023" name="Mol. Ecol. Resour.">
        <title>Chromosome-level genome assembly of a triploid poplar Populus alba 'Berolinensis'.</title>
        <authorList>
            <person name="Chen S."/>
            <person name="Yu Y."/>
            <person name="Wang X."/>
            <person name="Wang S."/>
            <person name="Zhang T."/>
            <person name="Zhou Y."/>
            <person name="He R."/>
            <person name="Meng N."/>
            <person name="Wang Y."/>
            <person name="Liu W."/>
            <person name="Liu Z."/>
            <person name="Liu J."/>
            <person name="Guo Q."/>
            <person name="Huang H."/>
            <person name="Sederoff R.R."/>
            <person name="Wang G."/>
            <person name="Qu G."/>
            <person name="Chen S."/>
        </authorList>
    </citation>
    <scope>NUCLEOTIDE SEQUENCE</scope>
    <source>
        <strain evidence="1">SC-2020</strain>
    </source>
</reference>